<feature type="transmembrane region" description="Helical" evidence="1">
    <location>
        <begin position="277"/>
        <end position="297"/>
    </location>
</feature>
<dbReference type="KEGG" id="pbl:PAAG_07215"/>
<evidence type="ECO:0000313" key="4">
    <source>
        <dbReference type="Proteomes" id="UP000002059"/>
    </source>
</evidence>
<dbReference type="RefSeq" id="XP_015700601.1">
    <property type="nucleotide sequence ID" value="XM_015846166.1"/>
</dbReference>
<dbReference type="EMBL" id="KN294013">
    <property type="protein sequence ID" value="EEH36797.2"/>
    <property type="molecule type" value="Genomic_DNA"/>
</dbReference>
<dbReference type="GeneID" id="9094211"/>
<dbReference type="AlphaFoldDB" id="C1H8X4"/>
<gene>
    <name evidence="3" type="ORF">PAAG_07215</name>
</gene>
<dbReference type="OrthoDB" id="10042665at2759"/>
<organism evidence="3 4">
    <name type="scientific">Paracoccidioides lutzii (strain ATCC MYA-826 / Pb01)</name>
    <name type="common">Paracoccidioides brasiliensis</name>
    <dbReference type="NCBI Taxonomy" id="502779"/>
    <lineage>
        <taxon>Eukaryota</taxon>
        <taxon>Fungi</taxon>
        <taxon>Dikarya</taxon>
        <taxon>Ascomycota</taxon>
        <taxon>Pezizomycotina</taxon>
        <taxon>Eurotiomycetes</taxon>
        <taxon>Eurotiomycetidae</taxon>
        <taxon>Onygenales</taxon>
        <taxon>Ajellomycetaceae</taxon>
        <taxon>Paracoccidioides</taxon>
    </lineage>
</organism>
<dbReference type="SUPFAM" id="SSF52540">
    <property type="entry name" value="P-loop containing nucleoside triphosphate hydrolases"/>
    <property type="match status" value="1"/>
</dbReference>
<dbReference type="Pfam" id="PF00004">
    <property type="entry name" value="AAA"/>
    <property type="match status" value="1"/>
</dbReference>
<feature type="domain" description="ATPase AAA-type core" evidence="2">
    <location>
        <begin position="95"/>
        <end position="162"/>
    </location>
</feature>
<dbReference type="eggNOG" id="KOG0742">
    <property type="taxonomic scope" value="Eukaryota"/>
</dbReference>
<proteinExistence type="predicted"/>
<dbReference type="GO" id="GO:0005524">
    <property type="term" value="F:ATP binding"/>
    <property type="evidence" value="ECO:0007669"/>
    <property type="project" value="InterPro"/>
</dbReference>
<evidence type="ECO:0000259" key="2">
    <source>
        <dbReference type="Pfam" id="PF00004"/>
    </source>
</evidence>
<sequence length="316" mass="35561">MPETFFVALHFSLLFFTLMVPFTGFLSFPKGLNFGQELVLSVATNEMVNDDLAVCSPTALGFSLNEKIWNEIHTREFAVEDVEDIKFSMPHLTTVGKTLTAEAITEQLERPLYSISSVDLSARAEEMEVQLTRIFCIASDWKAVLLLDEADVYLQQRDDVGFTKMDQLDGKVLRIIIKNWKIYTGALIYFTITALDIQLHSSFSPFSISLDIQHPSLRFKVSQFGPRQPGVTILVGYLTQRLSPPSLGFCHVRMPVRQHRRQYFTVSTHGSSTVKHLAIFIVTIGVFIAQPVTVAWISNNWAGHYKHAVGSAVQNS</sequence>
<keyword evidence="1" id="KW-0472">Membrane</keyword>
<keyword evidence="1" id="KW-0812">Transmembrane</keyword>
<dbReference type="PANTHER" id="PTHR46411:SF3">
    <property type="entry name" value="AAA+ ATPASE DOMAIN-CONTAINING PROTEIN"/>
    <property type="match status" value="1"/>
</dbReference>
<dbReference type="InterPro" id="IPR027417">
    <property type="entry name" value="P-loop_NTPase"/>
</dbReference>
<evidence type="ECO:0000256" key="1">
    <source>
        <dbReference type="SAM" id="Phobius"/>
    </source>
</evidence>
<protein>
    <recommendedName>
        <fullName evidence="2">ATPase AAA-type core domain-containing protein</fullName>
    </recommendedName>
</protein>
<keyword evidence="1" id="KW-1133">Transmembrane helix</keyword>
<dbReference type="Gene3D" id="3.40.50.300">
    <property type="entry name" value="P-loop containing nucleotide triphosphate hydrolases"/>
    <property type="match status" value="1"/>
</dbReference>
<keyword evidence="4" id="KW-1185">Reference proteome</keyword>
<dbReference type="Proteomes" id="UP000002059">
    <property type="component" value="Partially assembled WGS sequence"/>
</dbReference>
<name>C1H8X4_PARBA</name>
<accession>C1H8X4</accession>
<reference evidence="3 4" key="1">
    <citation type="journal article" date="2011" name="PLoS Genet.">
        <title>Comparative genomic analysis of human fungal pathogens causing paracoccidioidomycosis.</title>
        <authorList>
            <person name="Desjardins C.A."/>
            <person name="Champion M.D."/>
            <person name="Holder J.W."/>
            <person name="Muszewska A."/>
            <person name="Goldberg J."/>
            <person name="Bailao A.M."/>
            <person name="Brigido M.M."/>
            <person name="Ferreira M.E."/>
            <person name="Garcia A.M."/>
            <person name="Grynberg M."/>
            <person name="Gujja S."/>
            <person name="Heiman D.I."/>
            <person name="Henn M.R."/>
            <person name="Kodira C.D."/>
            <person name="Leon-Narvaez H."/>
            <person name="Longo L.V."/>
            <person name="Ma L.J."/>
            <person name="Malavazi I."/>
            <person name="Matsuo A.L."/>
            <person name="Morais F.V."/>
            <person name="Pereira M."/>
            <person name="Rodriguez-Brito S."/>
            <person name="Sakthikumar S."/>
            <person name="Salem-Izacc S.M."/>
            <person name="Sykes S.M."/>
            <person name="Teixeira M.M."/>
            <person name="Vallejo M.C."/>
            <person name="Walter M.E."/>
            <person name="Yandava C."/>
            <person name="Young S."/>
            <person name="Zeng Q."/>
            <person name="Zucker J."/>
            <person name="Felipe M.S."/>
            <person name="Goldman G.H."/>
            <person name="Haas B.J."/>
            <person name="McEwen J.G."/>
            <person name="Nino-Vega G."/>
            <person name="Puccia R."/>
            <person name="San-Blas G."/>
            <person name="Soares C.M."/>
            <person name="Birren B.W."/>
            <person name="Cuomo C.A."/>
        </authorList>
    </citation>
    <scope>NUCLEOTIDE SEQUENCE [LARGE SCALE GENOMIC DNA]</scope>
    <source>
        <strain evidence="4">ATCC MYA-826 / Pb01</strain>
    </source>
</reference>
<feature type="transmembrane region" description="Helical" evidence="1">
    <location>
        <begin position="6"/>
        <end position="28"/>
    </location>
</feature>
<dbReference type="VEuPathDB" id="FungiDB:PAAG_07215"/>
<dbReference type="InterPro" id="IPR003959">
    <property type="entry name" value="ATPase_AAA_core"/>
</dbReference>
<dbReference type="PANTHER" id="PTHR46411">
    <property type="entry name" value="FAMILY ATPASE, PUTATIVE-RELATED"/>
    <property type="match status" value="1"/>
</dbReference>
<dbReference type="GO" id="GO:0016887">
    <property type="term" value="F:ATP hydrolysis activity"/>
    <property type="evidence" value="ECO:0007669"/>
    <property type="project" value="InterPro"/>
</dbReference>
<dbReference type="STRING" id="502779.C1H8X4"/>
<dbReference type="HOGENOM" id="CLU_880290_0_0_1"/>
<evidence type="ECO:0000313" key="3">
    <source>
        <dbReference type="EMBL" id="EEH36797.2"/>
    </source>
</evidence>